<name>A0ABU8RLD0_9ACTN</name>
<keyword evidence="3" id="KW-1185">Reference proteome</keyword>
<evidence type="ECO:0000256" key="1">
    <source>
        <dbReference type="SAM" id="MobiDB-lite"/>
    </source>
</evidence>
<dbReference type="Proteomes" id="UP001387100">
    <property type="component" value="Unassembled WGS sequence"/>
</dbReference>
<gene>
    <name evidence="2" type="ORF">WDZ17_11350</name>
</gene>
<evidence type="ECO:0000313" key="2">
    <source>
        <dbReference type="EMBL" id="MEJ5945887.1"/>
    </source>
</evidence>
<feature type="region of interest" description="Disordered" evidence="1">
    <location>
        <begin position="1"/>
        <end position="43"/>
    </location>
</feature>
<sequence length="340" mass="36271">MDPAPAHAAAPPPAAPPPPGSATARTPPVPDDELPVEHDGRYRPYVPPGAPDFLDRRLASWLVPTLVATARRLQAAGADLLPPEAHRSLALAVLEAVWTPRVDAATTARVVDRFRAEHPEDAGADVLVEAVRGAGGDEAWARACATSHRVLPSLDAPLKATAAREGAQLLCDHGLRDARDLLDLLDAARAAPDPAAQDPETFPTAAEDLSRDPALRAARERWDAVRSAWRTLPGQGSGRSWHRLLVLAGAERVVPDDDVRRFVSRWRRGQELRWRPGTGTPRASTVPDVWVSARLLELAGDLAQVPARAVDHLAWRSELLRGLPGGRTAPGGVSSAAAPP</sequence>
<protein>
    <submittedName>
        <fullName evidence="2">Uncharacterized protein</fullName>
    </submittedName>
</protein>
<organism evidence="2 3">
    <name type="scientific">Pseudokineococcus basanitobsidens</name>
    <dbReference type="NCBI Taxonomy" id="1926649"/>
    <lineage>
        <taxon>Bacteria</taxon>
        <taxon>Bacillati</taxon>
        <taxon>Actinomycetota</taxon>
        <taxon>Actinomycetes</taxon>
        <taxon>Kineosporiales</taxon>
        <taxon>Kineosporiaceae</taxon>
        <taxon>Pseudokineococcus</taxon>
    </lineage>
</organism>
<dbReference type="EMBL" id="JBBIAA010000013">
    <property type="protein sequence ID" value="MEJ5945887.1"/>
    <property type="molecule type" value="Genomic_DNA"/>
</dbReference>
<proteinExistence type="predicted"/>
<feature type="compositionally biased region" description="Pro residues" evidence="1">
    <location>
        <begin position="10"/>
        <end position="20"/>
    </location>
</feature>
<dbReference type="RefSeq" id="WP_339575272.1">
    <property type="nucleotide sequence ID" value="NZ_JBBIAA010000013.1"/>
</dbReference>
<accession>A0ABU8RLD0</accession>
<comment type="caution">
    <text evidence="2">The sequence shown here is derived from an EMBL/GenBank/DDBJ whole genome shotgun (WGS) entry which is preliminary data.</text>
</comment>
<reference evidence="2 3" key="1">
    <citation type="journal article" date="2017" name="Int. J. Syst. Evol. Microbiol.">
        <title>Pseudokineococcus basanitobsidens sp. nov., isolated from volcanic rock.</title>
        <authorList>
            <person name="Lee D.W."/>
            <person name="Park M.Y."/>
            <person name="Kim J.J."/>
            <person name="Kim B.S."/>
        </authorList>
    </citation>
    <scope>NUCLEOTIDE SEQUENCE [LARGE SCALE GENOMIC DNA]</scope>
    <source>
        <strain evidence="2 3">DSM 103726</strain>
    </source>
</reference>
<evidence type="ECO:0000313" key="3">
    <source>
        <dbReference type="Proteomes" id="UP001387100"/>
    </source>
</evidence>